<dbReference type="PANTHER" id="PTHR48169:SF7">
    <property type="entry name" value="CASPASE 10"/>
    <property type="match status" value="1"/>
</dbReference>
<evidence type="ECO:0000256" key="2">
    <source>
        <dbReference type="SAM" id="Coils"/>
    </source>
</evidence>
<keyword evidence="6" id="KW-1185">Reference proteome</keyword>
<dbReference type="InterPro" id="IPR049341">
    <property type="entry name" value="TRADD-like_N"/>
</dbReference>
<feature type="region of interest" description="Disordered" evidence="3">
    <location>
        <begin position="319"/>
        <end position="339"/>
    </location>
</feature>
<organism evidence="5 6">
    <name type="scientific">Porites lobata</name>
    <dbReference type="NCBI Taxonomy" id="104759"/>
    <lineage>
        <taxon>Eukaryota</taxon>
        <taxon>Metazoa</taxon>
        <taxon>Cnidaria</taxon>
        <taxon>Anthozoa</taxon>
        <taxon>Hexacorallia</taxon>
        <taxon>Scleractinia</taxon>
        <taxon>Fungiina</taxon>
        <taxon>Poritidae</taxon>
        <taxon>Porites</taxon>
    </lineage>
</organism>
<dbReference type="EMBL" id="CALNXK010000059">
    <property type="protein sequence ID" value="CAH3137542.1"/>
    <property type="molecule type" value="Genomic_DNA"/>
</dbReference>
<dbReference type="Pfam" id="PF20694">
    <property type="entry name" value="TRADD-like_N"/>
    <property type="match status" value="1"/>
</dbReference>
<dbReference type="PROSITE" id="PS50168">
    <property type="entry name" value="DED"/>
    <property type="match status" value="2"/>
</dbReference>
<dbReference type="InterPro" id="IPR011029">
    <property type="entry name" value="DEATH-like_dom_sf"/>
</dbReference>
<gene>
    <name evidence="5" type="ORF">PLOB_00039047</name>
</gene>
<protein>
    <recommendedName>
        <fullName evidence="4">DED domain-containing protein</fullName>
    </recommendedName>
</protein>
<feature type="coiled-coil region" evidence="2">
    <location>
        <begin position="630"/>
        <end position="661"/>
    </location>
</feature>
<keyword evidence="1" id="KW-0053">Apoptosis</keyword>
<dbReference type="Proteomes" id="UP001159405">
    <property type="component" value="Unassembled WGS sequence"/>
</dbReference>
<dbReference type="PANTHER" id="PTHR48169">
    <property type="entry name" value="DED DOMAIN-CONTAINING PROTEIN"/>
    <property type="match status" value="1"/>
</dbReference>
<dbReference type="InterPro" id="IPR001875">
    <property type="entry name" value="DED_dom"/>
</dbReference>
<feature type="domain" description="DED" evidence="4">
    <location>
        <begin position="91"/>
        <end position="170"/>
    </location>
</feature>
<dbReference type="Gene3D" id="1.10.533.10">
    <property type="entry name" value="Death Domain, Fas"/>
    <property type="match status" value="2"/>
</dbReference>
<dbReference type="SMART" id="SM00031">
    <property type="entry name" value="DED"/>
    <property type="match status" value="2"/>
</dbReference>
<evidence type="ECO:0000259" key="4">
    <source>
        <dbReference type="PROSITE" id="PS50168"/>
    </source>
</evidence>
<name>A0ABN8PCV6_9CNID</name>
<dbReference type="SUPFAM" id="SSF47986">
    <property type="entry name" value="DEATH domain"/>
    <property type="match status" value="2"/>
</dbReference>
<dbReference type="Pfam" id="PF01335">
    <property type="entry name" value="DED"/>
    <property type="match status" value="2"/>
</dbReference>
<accession>A0ABN8PCV6</accession>
<keyword evidence="2" id="KW-0175">Coiled coil</keyword>
<evidence type="ECO:0000313" key="6">
    <source>
        <dbReference type="Proteomes" id="UP001159405"/>
    </source>
</evidence>
<feature type="region of interest" description="Disordered" evidence="3">
    <location>
        <begin position="356"/>
        <end position="396"/>
    </location>
</feature>
<evidence type="ECO:0000256" key="1">
    <source>
        <dbReference type="ARBA" id="ARBA00022703"/>
    </source>
</evidence>
<feature type="compositionally biased region" description="Polar residues" evidence="3">
    <location>
        <begin position="377"/>
        <end position="386"/>
    </location>
</feature>
<evidence type="ECO:0000313" key="5">
    <source>
        <dbReference type="EMBL" id="CAH3137542.1"/>
    </source>
</evidence>
<reference evidence="5 6" key="1">
    <citation type="submission" date="2022-05" db="EMBL/GenBank/DDBJ databases">
        <authorList>
            <consortium name="Genoscope - CEA"/>
            <person name="William W."/>
        </authorList>
    </citation>
    <scope>NUCLEOTIDE SEQUENCE [LARGE SCALE GENOMIC DNA]</scope>
</reference>
<feature type="compositionally biased region" description="Low complexity" evidence="3">
    <location>
        <begin position="365"/>
        <end position="374"/>
    </location>
</feature>
<evidence type="ECO:0000256" key="3">
    <source>
        <dbReference type="SAM" id="MobiDB-lite"/>
    </source>
</evidence>
<feature type="domain" description="DED" evidence="4">
    <location>
        <begin position="5"/>
        <end position="84"/>
    </location>
</feature>
<comment type="caution">
    <text evidence="5">The sequence shown here is derived from an EMBL/GenBank/DDBJ whole genome shotgun (WGS) entry which is preliminary data.</text>
</comment>
<sequence>MSAVEYNSLIFEISQRLDELNVGRKLIVMCRGKVAPRSEGNMQDAFSLFVELEGKEFLGPDNLDVLKDLLKGVKEWALLEEAEKFENKRKEYDVLLKKIIRVLDELNDVERLVSICREKIPPERRGNIPDVRSLFKELENNNCLGINRLGILKEILAQTQKSDLLTTVKDFEERRTREDKFERRKARAAAIVSAARDNLTGVLTIKTVFKGIAGGIVIASAFELLRRGSTYEQLVTAVNDCLLPAGAKLIQIAEGSVNLKVQAENRLALDSLWRMYKNGTLKARLEALFVTDEMREVAGGEGVEVIVTIDEQEYEKARNELTTQARDDPVGKDEKRPKYLDQDKYDYIQNYLEQAREETKDGDSHSVTTDTSDSGMVGSNSASSEVGTEDTSDSTSKLCLKDVSDQVTTEFTSRLKSDTVALERFYRSFGLDPSKLRTRGLSDMKELFPDTPVKMLKDVCEALQLFDLVELLDKVTKPRTLRPALPLKEIENFSRTNNRPIKIFTKAEVLIINCSGEDGADCGAENFGSFFKVLNTDNQVTTLTAKSSWNLSEQLAKLTESRMTKDYVIEEAKIKEERLKYTLENKIPDRYRSPLDQWFIEKVTLEHDEQVLSKGEAEMKKELGDIMEKSKRLTKEIIAINEEIKEKKEELKRENEKFKITVSTQIDKWIKQAHYEGTSTLFVILVVNRFDRGYSHVGFLESKTSIAECLKEKLPLIPNTKLVIISGLSKIWKMKEIPPETLQVYLQRRNGLGALLEHLNKRYKSLDLIAVMMELRRTVLIPYDRPFSVYEIEFDDDDWYHRHKNIVQIHENLSSLPRLQKMEQMLEKSDP</sequence>
<proteinExistence type="predicted"/>